<comment type="caution">
    <text evidence="2">The sequence shown here is derived from an EMBL/GenBank/DDBJ whole genome shotgun (WGS) entry which is preliminary data.</text>
</comment>
<keyword evidence="3" id="KW-1185">Reference proteome</keyword>
<evidence type="ECO:0000313" key="3">
    <source>
        <dbReference type="Proteomes" id="UP000604341"/>
    </source>
</evidence>
<dbReference type="Proteomes" id="UP000604341">
    <property type="component" value="Unassembled WGS sequence"/>
</dbReference>
<dbReference type="EMBL" id="BMPE01000009">
    <property type="protein sequence ID" value="GGL08370.1"/>
    <property type="molecule type" value="Genomic_DNA"/>
</dbReference>
<organism evidence="2 3">
    <name type="scientific">Deinococcus radiotolerans</name>
    <dbReference type="NCBI Taxonomy" id="1309407"/>
    <lineage>
        <taxon>Bacteria</taxon>
        <taxon>Thermotogati</taxon>
        <taxon>Deinococcota</taxon>
        <taxon>Deinococci</taxon>
        <taxon>Deinococcales</taxon>
        <taxon>Deinococcaceae</taxon>
        <taxon>Deinococcus</taxon>
    </lineage>
</organism>
<reference evidence="3" key="1">
    <citation type="journal article" date="2019" name="Int. J. Syst. Evol. Microbiol.">
        <title>The Global Catalogue of Microorganisms (GCM) 10K type strain sequencing project: providing services to taxonomists for standard genome sequencing and annotation.</title>
        <authorList>
            <consortium name="The Broad Institute Genomics Platform"/>
            <consortium name="The Broad Institute Genome Sequencing Center for Infectious Disease"/>
            <person name="Wu L."/>
            <person name="Ma J."/>
        </authorList>
    </citation>
    <scope>NUCLEOTIDE SEQUENCE [LARGE SCALE GENOMIC DNA]</scope>
    <source>
        <strain evidence="3">JCM 19173</strain>
    </source>
</reference>
<sequence length="90" mass="9603">MCRGSCPAAHARPGLPEGSEGALQLRLQTTQVRAQAKNLPHSPLDDSLMAQLIPEELLPDLHGLKVGRGRGEQARHLVRERGGLAGLLPS</sequence>
<feature type="region of interest" description="Disordered" evidence="1">
    <location>
        <begin position="1"/>
        <end position="20"/>
    </location>
</feature>
<proteinExistence type="predicted"/>
<protein>
    <submittedName>
        <fullName evidence="2">Uncharacterized protein</fullName>
    </submittedName>
</protein>
<evidence type="ECO:0000256" key="1">
    <source>
        <dbReference type="SAM" id="MobiDB-lite"/>
    </source>
</evidence>
<name>A0ABQ2FMH2_9DEIO</name>
<accession>A0ABQ2FMH2</accession>
<evidence type="ECO:0000313" key="2">
    <source>
        <dbReference type="EMBL" id="GGL08370.1"/>
    </source>
</evidence>
<gene>
    <name evidence="2" type="ORF">GCM10010844_28960</name>
</gene>